<comment type="caution">
    <text evidence="1">The sequence shown here is derived from an EMBL/GenBank/DDBJ whole genome shotgun (WGS) entry which is preliminary data.</text>
</comment>
<dbReference type="AlphaFoldDB" id="A0A164F2R7"/>
<protein>
    <submittedName>
        <fullName evidence="1">Transposase</fullName>
    </submittedName>
</protein>
<keyword evidence="2" id="KW-1185">Reference proteome</keyword>
<dbReference type="EMBL" id="LWCI01000002">
    <property type="protein sequence ID" value="KZS68257.1"/>
    <property type="molecule type" value="Genomic_DNA"/>
</dbReference>
<evidence type="ECO:0000313" key="1">
    <source>
        <dbReference type="EMBL" id="KZS68257.1"/>
    </source>
</evidence>
<organism evidence="1 2">
    <name type="scientific">Mycobacterium ostraviense</name>
    <dbReference type="NCBI Taxonomy" id="2738409"/>
    <lineage>
        <taxon>Bacteria</taxon>
        <taxon>Bacillati</taxon>
        <taxon>Actinomycetota</taxon>
        <taxon>Actinomycetes</taxon>
        <taxon>Mycobacteriales</taxon>
        <taxon>Mycobacteriaceae</taxon>
        <taxon>Mycobacterium</taxon>
    </lineage>
</organism>
<sequence length="288" mass="32205">MVSMVNRLSTDQRAQIVSCLCEGMSIRATVRVTGAAKNTITKLLVDLGRACAECQDGALLYLPRKNIQCDEIWSFCYSKQKNVPDEHRGKFGYGDVWTWTAFCADPTKIVPSWLVGERTAFDAEVFMRDLASRLASRIQLTTDGLRLYVNAVETAFAGDIDYAVLHKLYDAPGGADNERHYSPAVCTGIEIRKVNGDPDMDKASTSYVERQNLTMRMGMRRFTRLTNGFSKKVENLAHAVSQHYMNYNFARPHATLTKDAGGHKVTPAMAAGIERRVWTHRDIAALLD</sequence>
<gene>
    <name evidence="1" type="ORF">A4G28_26855</name>
</gene>
<accession>A0A164F2R7</accession>
<evidence type="ECO:0000313" key="2">
    <source>
        <dbReference type="Proteomes" id="UP000077342"/>
    </source>
</evidence>
<dbReference type="Proteomes" id="UP000077342">
    <property type="component" value="Unassembled WGS sequence"/>
</dbReference>
<reference evidence="2" key="1">
    <citation type="submission" date="2016-04" db="EMBL/GenBank/DDBJ databases">
        <authorList>
            <person name="Strapagiel D."/>
            <person name="Borowka P."/>
            <person name="Marciniak B."/>
            <person name="Bakula Z."/>
            <person name="Van Ingen J."/>
            <person name="Safianowska A."/>
            <person name="Dziadek J."/>
            <person name="Jagielski T."/>
        </authorList>
    </citation>
    <scope>NUCLEOTIDE SEQUENCE [LARGE SCALE GENOMIC DNA]</scope>
    <source>
        <strain evidence="2">1010001458</strain>
    </source>
</reference>
<name>A0A164F2R7_9MYCO</name>
<proteinExistence type="predicted"/>